<evidence type="ECO:0000259" key="1">
    <source>
        <dbReference type="Pfam" id="PF10040"/>
    </source>
</evidence>
<dbReference type="OrthoDB" id="425607at2"/>
<protein>
    <submittedName>
        <fullName evidence="2">CRISPR-associated endoribonuclease cas6</fullName>
    </submittedName>
</protein>
<dbReference type="AlphaFoldDB" id="N2BMJ8"/>
<keyword evidence="3" id="KW-1185">Reference proteome</keyword>
<sequence>MLAELKLELETDHPDFGYFQSSNLQGVLMQRIDKEYAAILHEQGLKPYSQYALGGTQKEWRIKTLTAQAYERIIHPLLDDRFQEFVIEKKQMHVRICGKTVRVTPYRQLLDEFYSDRCGRYLNLEFVTPAAFKSSGRYVILPELRYIYQSMMQKYGAATADLQLPDEDLLRQLTACSSIVQYRLRSTSFPLEGVKIPSFKGEIGIKINGTDTMAKYAGLLAGFAEFSGIGIKTAIGMGGIRLLSCLRKESQNI</sequence>
<accession>N2BMJ8</accession>
<reference evidence="2 3" key="1">
    <citation type="journal article" date="2014" name="Genome Announc.">
        <title>Draft genome sequences of the altered schaedler flora, a defined bacterial community from gnotobiotic mice.</title>
        <authorList>
            <person name="Wannemuehler M.J."/>
            <person name="Overstreet A.M."/>
            <person name="Ward D.V."/>
            <person name="Phillips G.J."/>
        </authorList>
    </citation>
    <scope>NUCLEOTIDE SEQUENCE [LARGE SCALE GENOMIC DNA]</scope>
    <source>
        <strain evidence="2 3">ASF492</strain>
    </source>
</reference>
<evidence type="ECO:0000313" key="2">
    <source>
        <dbReference type="EMBL" id="EMZ39685.1"/>
    </source>
</evidence>
<dbReference type="STRING" id="1235802.C823_00018"/>
<dbReference type="Proteomes" id="UP000012589">
    <property type="component" value="Unassembled WGS sequence"/>
</dbReference>
<dbReference type="Pfam" id="PF10040">
    <property type="entry name" value="CRISPR_Cas6"/>
    <property type="match status" value="1"/>
</dbReference>
<dbReference type="eggNOG" id="COG5551">
    <property type="taxonomic scope" value="Bacteria"/>
</dbReference>
<dbReference type="PATRIC" id="fig|1235802.3.peg.18"/>
<feature type="domain" description="CRISPR-associated protein Cas6 C-terminal" evidence="1">
    <location>
        <begin position="124"/>
        <end position="239"/>
    </location>
</feature>
<proteinExistence type="predicted"/>
<dbReference type="HOGENOM" id="CLU_063836_2_0_9"/>
<dbReference type="Gene3D" id="3.30.70.1900">
    <property type="match status" value="1"/>
</dbReference>
<evidence type="ECO:0000313" key="3">
    <source>
        <dbReference type="Proteomes" id="UP000012589"/>
    </source>
</evidence>
<dbReference type="EMBL" id="AQFT01000001">
    <property type="protein sequence ID" value="EMZ39685.1"/>
    <property type="molecule type" value="Genomic_DNA"/>
</dbReference>
<organism evidence="2 3">
    <name type="scientific">Eubacterium plexicaudatum ASF492</name>
    <dbReference type="NCBI Taxonomy" id="1235802"/>
    <lineage>
        <taxon>Bacteria</taxon>
        <taxon>Bacillati</taxon>
        <taxon>Bacillota</taxon>
        <taxon>Clostridia</taxon>
        <taxon>Eubacteriales</taxon>
        <taxon>Eubacteriaceae</taxon>
        <taxon>Eubacterium</taxon>
    </lineage>
</organism>
<dbReference type="CDD" id="cd21141">
    <property type="entry name" value="Cas6_III-like"/>
    <property type="match status" value="1"/>
</dbReference>
<dbReference type="InterPro" id="IPR019267">
    <property type="entry name" value="CRISPR-assoc_Cas6_C"/>
</dbReference>
<gene>
    <name evidence="2" type="ORF">C823_00018</name>
</gene>
<name>N2BMJ8_9FIRM</name>
<comment type="caution">
    <text evidence="2">The sequence shown here is derived from an EMBL/GenBank/DDBJ whole genome shotgun (WGS) entry which is preliminary data.</text>
</comment>